<proteinExistence type="predicted"/>
<accession>A0A9D4CL36</accession>
<keyword evidence="2" id="KW-1185">Reference proteome</keyword>
<reference evidence="1" key="2">
    <citation type="submission" date="2020-11" db="EMBL/GenBank/DDBJ databases">
        <authorList>
            <person name="McCartney M.A."/>
            <person name="Auch B."/>
            <person name="Kono T."/>
            <person name="Mallez S."/>
            <person name="Becker A."/>
            <person name="Gohl D.M."/>
            <person name="Silverstein K.A.T."/>
            <person name="Koren S."/>
            <person name="Bechman K.B."/>
            <person name="Herman A."/>
            <person name="Abrahante J.E."/>
            <person name="Garbe J."/>
        </authorList>
    </citation>
    <scope>NUCLEOTIDE SEQUENCE</scope>
    <source>
        <strain evidence="1">Duluth1</strain>
        <tissue evidence="1">Whole animal</tissue>
    </source>
</reference>
<name>A0A9D4CL36_DREPO</name>
<gene>
    <name evidence="1" type="ORF">DPMN_052826</name>
</gene>
<reference evidence="1" key="1">
    <citation type="journal article" date="2019" name="bioRxiv">
        <title>The Genome of the Zebra Mussel, Dreissena polymorpha: A Resource for Invasive Species Research.</title>
        <authorList>
            <person name="McCartney M.A."/>
            <person name="Auch B."/>
            <person name="Kono T."/>
            <person name="Mallez S."/>
            <person name="Zhang Y."/>
            <person name="Obille A."/>
            <person name="Becker A."/>
            <person name="Abrahante J.E."/>
            <person name="Garbe J."/>
            <person name="Badalamenti J.P."/>
            <person name="Herman A."/>
            <person name="Mangelson H."/>
            <person name="Liachko I."/>
            <person name="Sullivan S."/>
            <person name="Sone E.D."/>
            <person name="Koren S."/>
            <person name="Silverstein K.A.T."/>
            <person name="Beckman K.B."/>
            <person name="Gohl D.M."/>
        </authorList>
    </citation>
    <scope>NUCLEOTIDE SEQUENCE</scope>
    <source>
        <strain evidence="1">Duluth1</strain>
        <tissue evidence="1">Whole animal</tissue>
    </source>
</reference>
<dbReference type="AlphaFoldDB" id="A0A9D4CL36"/>
<comment type="caution">
    <text evidence="1">The sequence shown here is derived from an EMBL/GenBank/DDBJ whole genome shotgun (WGS) entry which is preliminary data.</text>
</comment>
<evidence type="ECO:0000313" key="1">
    <source>
        <dbReference type="EMBL" id="KAH3726947.1"/>
    </source>
</evidence>
<dbReference type="EMBL" id="JAIWYP010000012">
    <property type="protein sequence ID" value="KAH3726947.1"/>
    <property type="molecule type" value="Genomic_DNA"/>
</dbReference>
<evidence type="ECO:0000313" key="2">
    <source>
        <dbReference type="Proteomes" id="UP000828390"/>
    </source>
</evidence>
<sequence length="155" mass="17078">MLLFITVLIQPTTCLRLNISLVAAVKVENSTTYTCMALLLVLVCIETATSPGHNIALVAAVILILMIVRLINECCEQQEWFSSRTENPSQPNGSHGIDGRIELVQHEHLANATVLHRVHRTSNVSSSQHFTGCGCLVNSIRLSNTVERIDDSQEE</sequence>
<dbReference type="Proteomes" id="UP000828390">
    <property type="component" value="Unassembled WGS sequence"/>
</dbReference>
<organism evidence="1 2">
    <name type="scientific">Dreissena polymorpha</name>
    <name type="common">Zebra mussel</name>
    <name type="synonym">Mytilus polymorpha</name>
    <dbReference type="NCBI Taxonomy" id="45954"/>
    <lineage>
        <taxon>Eukaryota</taxon>
        <taxon>Metazoa</taxon>
        <taxon>Spiralia</taxon>
        <taxon>Lophotrochozoa</taxon>
        <taxon>Mollusca</taxon>
        <taxon>Bivalvia</taxon>
        <taxon>Autobranchia</taxon>
        <taxon>Heteroconchia</taxon>
        <taxon>Euheterodonta</taxon>
        <taxon>Imparidentia</taxon>
        <taxon>Neoheterodontei</taxon>
        <taxon>Myida</taxon>
        <taxon>Dreissenoidea</taxon>
        <taxon>Dreissenidae</taxon>
        <taxon>Dreissena</taxon>
    </lineage>
</organism>
<protein>
    <submittedName>
        <fullName evidence="1">Uncharacterized protein</fullName>
    </submittedName>
</protein>